<evidence type="ECO:0000313" key="9">
    <source>
        <dbReference type="EMBL" id="PLW49203.1"/>
    </source>
</evidence>
<comment type="subcellular location">
    <subcellularLocation>
        <location evidence="1">Nucleus</location>
    </subcellularLocation>
</comment>
<dbReference type="Pfam" id="PF00899">
    <property type="entry name" value="ThiF"/>
    <property type="match status" value="1"/>
</dbReference>
<dbReference type="OrthoDB" id="1708823at2759"/>
<keyword evidence="5" id="KW-0539">Nucleus</keyword>
<dbReference type="GO" id="GO:0016925">
    <property type="term" value="P:protein sumoylation"/>
    <property type="evidence" value="ECO:0007669"/>
    <property type="project" value="TreeGrafter"/>
</dbReference>
<dbReference type="InterPro" id="IPR000011">
    <property type="entry name" value="UBQ/SUMO-activ_enz_E1-like"/>
</dbReference>
<dbReference type="Gene3D" id="3.40.50.720">
    <property type="entry name" value="NAD(P)-binding Rossmann-like Domain"/>
    <property type="match status" value="1"/>
</dbReference>
<gene>
    <name evidence="9" type="ORF">PCANC_06886</name>
</gene>
<keyword evidence="4" id="KW-0833">Ubl conjugation pathway</keyword>
<evidence type="ECO:0000256" key="3">
    <source>
        <dbReference type="ARBA" id="ARBA00005673"/>
    </source>
</evidence>
<sequence>MHVRSTPEAIAPLSESPESPSSGERFAGHSPSHQPAGNMENQPCEKNGIDEEEAALYDRQIRLWGVEAQNRMRRSSVLIINLRGIATEACKNIVLAGVGSITILDPDKVLPEDLGAGFFFREEDIGQRRVDAAKKRLHSLNPRVNVTGLTDDIESKIAEDGFLQSFDIVCLTDSSSSVIQRVNSCCRRAQKPFFAAASLGIHGYIFADLLDHTYISEREKKLDNGEVKKTSEKRNQEFIPFDVSLKSKLKSHYPTATQEGFAIALGMSRYVRESDSFTNGHVLTVRIDSSALFELQSKCNVNYPEGDKHVSELIDISDQLLKAREIHDPLVPQDLLRQLAMTSKAEFIPSCAVVGSILSQEVLNALGGKQAPLANFLVFDGEKCSGDIYALGVQRDQS</sequence>
<keyword evidence="10" id="KW-1185">Reference proteome</keyword>
<feature type="domain" description="THIF-type NAD/FAD binding fold" evidence="8">
    <location>
        <begin position="57"/>
        <end position="382"/>
    </location>
</feature>
<dbReference type="STRING" id="200324.A0A2N5VGS1"/>
<feature type="region of interest" description="Disordered" evidence="7">
    <location>
        <begin position="1"/>
        <end position="45"/>
    </location>
</feature>
<evidence type="ECO:0000256" key="1">
    <source>
        <dbReference type="ARBA" id="ARBA00004123"/>
    </source>
</evidence>
<evidence type="ECO:0000313" key="10">
    <source>
        <dbReference type="Proteomes" id="UP000235388"/>
    </source>
</evidence>
<evidence type="ECO:0000259" key="8">
    <source>
        <dbReference type="Pfam" id="PF00899"/>
    </source>
</evidence>
<evidence type="ECO:0000256" key="4">
    <source>
        <dbReference type="ARBA" id="ARBA00022786"/>
    </source>
</evidence>
<reference evidence="9 10" key="1">
    <citation type="submission" date="2017-11" db="EMBL/GenBank/DDBJ databases">
        <title>De novo assembly and phasing of dikaryotic genomes from two isolates of Puccinia coronata f. sp. avenae, the causal agent of oat crown rust.</title>
        <authorList>
            <person name="Miller M.E."/>
            <person name="Zhang Y."/>
            <person name="Omidvar V."/>
            <person name="Sperschneider J."/>
            <person name="Schwessinger B."/>
            <person name="Raley C."/>
            <person name="Palmer J.M."/>
            <person name="Garnica D."/>
            <person name="Upadhyaya N."/>
            <person name="Rathjen J."/>
            <person name="Taylor J.M."/>
            <person name="Park R.F."/>
            <person name="Dodds P.N."/>
            <person name="Hirsch C.D."/>
            <person name="Kianian S.F."/>
            <person name="Figueroa M."/>
        </authorList>
    </citation>
    <scope>NUCLEOTIDE SEQUENCE [LARGE SCALE GENOMIC DNA]</scope>
    <source>
        <strain evidence="9">12NC29</strain>
    </source>
</reference>
<proteinExistence type="inferred from homology"/>
<dbReference type="PANTHER" id="PTHR10953">
    <property type="entry name" value="UBIQUITIN-ACTIVATING ENZYME E1"/>
    <property type="match status" value="1"/>
</dbReference>
<evidence type="ECO:0000256" key="7">
    <source>
        <dbReference type="SAM" id="MobiDB-lite"/>
    </source>
</evidence>
<comment type="caution">
    <text evidence="9">The sequence shown here is derived from an EMBL/GenBank/DDBJ whole genome shotgun (WGS) entry which is preliminary data.</text>
</comment>
<dbReference type="InterPro" id="IPR000594">
    <property type="entry name" value="ThiF_NAD_FAD-bd"/>
</dbReference>
<dbReference type="GO" id="GO:0019948">
    <property type="term" value="F:SUMO activating enzyme activity"/>
    <property type="evidence" value="ECO:0007669"/>
    <property type="project" value="TreeGrafter"/>
</dbReference>
<accession>A0A2N5VGS1</accession>
<protein>
    <recommendedName>
        <fullName evidence="6">Ubiquitin-like 1-activating enzyme E1A</fullName>
    </recommendedName>
</protein>
<dbReference type="Proteomes" id="UP000235388">
    <property type="component" value="Unassembled WGS sequence"/>
</dbReference>
<comment type="pathway">
    <text evidence="2">Protein modification; protein sumoylation.</text>
</comment>
<dbReference type="InterPro" id="IPR045886">
    <property type="entry name" value="ThiF/MoeB/HesA"/>
</dbReference>
<dbReference type="AlphaFoldDB" id="A0A2N5VGS1"/>
<dbReference type="InterPro" id="IPR035985">
    <property type="entry name" value="Ubiquitin-activating_enz"/>
</dbReference>
<evidence type="ECO:0000256" key="5">
    <source>
        <dbReference type="ARBA" id="ARBA00023242"/>
    </source>
</evidence>
<organism evidence="9 10">
    <name type="scientific">Puccinia coronata f. sp. avenae</name>
    <dbReference type="NCBI Taxonomy" id="200324"/>
    <lineage>
        <taxon>Eukaryota</taxon>
        <taxon>Fungi</taxon>
        <taxon>Dikarya</taxon>
        <taxon>Basidiomycota</taxon>
        <taxon>Pucciniomycotina</taxon>
        <taxon>Pucciniomycetes</taxon>
        <taxon>Pucciniales</taxon>
        <taxon>Pucciniaceae</taxon>
        <taxon>Puccinia</taxon>
    </lineage>
</organism>
<dbReference type="SUPFAM" id="SSF69572">
    <property type="entry name" value="Activating enzymes of the ubiquitin-like proteins"/>
    <property type="match status" value="1"/>
</dbReference>
<evidence type="ECO:0000256" key="6">
    <source>
        <dbReference type="ARBA" id="ARBA00044354"/>
    </source>
</evidence>
<dbReference type="GO" id="GO:0005737">
    <property type="term" value="C:cytoplasm"/>
    <property type="evidence" value="ECO:0007669"/>
    <property type="project" value="TreeGrafter"/>
</dbReference>
<name>A0A2N5VGS1_9BASI</name>
<dbReference type="EMBL" id="PGCJ01000097">
    <property type="protein sequence ID" value="PLW49203.1"/>
    <property type="molecule type" value="Genomic_DNA"/>
</dbReference>
<evidence type="ECO:0000256" key="2">
    <source>
        <dbReference type="ARBA" id="ARBA00004718"/>
    </source>
</evidence>
<comment type="similarity">
    <text evidence="3">Belongs to the ubiquitin-activating E1 family.</text>
</comment>
<dbReference type="PANTHER" id="PTHR10953:SF162">
    <property type="entry name" value="SUMO-ACTIVATING ENZYME SUBUNIT 1"/>
    <property type="match status" value="1"/>
</dbReference>
<dbReference type="GO" id="GO:0031510">
    <property type="term" value="C:SUMO activating enzyme complex"/>
    <property type="evidence" value="ECO:0007669"/>
    <property type="project" value="TreeGrafter"/>
</dbReference>
<dbReference type="PRINTS" id="PR01849">
    <property type="entry name" value="UBIQUITINACT"/>
</dbReference>
<feature type="compositionally biased region" description="Polar residues" evidence="7">
    <location>
        <begin position="31"/>
        <end position="41"/>
    </location>
</feature>